<feature type="transmembrane region" description="Helical" evidence="7">
    <location>
        <begin position="577"/>
        <end position="596"/>
    </location>
</feature>
<keyword evidence="9" id="KW-1185">Reference proteome</keyword>
<dbReference type="AlphaFoldDB" id="A0A0L6URJ7"/>
<evidence type="ECO:0000256" key="6">
    <source>
        <dbReference type="SAM" id="MobiDB-lite"/>
    </source>
</evidence>
<evidence type="ECO:0008006" key="10">
    <source>
        <dbReference type="Google" id="ProtNLM"/>
    </source>
</evidence>
<name>A0A0L6URJ7_9BASI</name>
<proteinExistence type="predicted"/>
<feature type="transmembrane region" description="Helical" evidence="7">
    <location>
        <begin position="506"/>
        <end position="524"/>
    </location>
</feature>
<reference evidence="8 9" key="1">
    <citation type="submission" date="2015-08" db="EMBL/GenBank/DDBJ databases">
        <title>Next Generation Sequencing and Analysis of the Genome of Puccinia sorghi L Schw, the Causal Agent of Maize Common Rust.</title>
        <authorList>
            <person name="Rochi L."/>
            <person name="Burguener G."/>
            <person name="Darino M."/>
            <person name="Turjanski A."/>
            <person name="Kreff E."/>
            <person name="Dieguez M.J."/>
            <person name="Sacco F."/>
        </authorList>
    </citation>
    <scope>NUCLEOTIDE SEQUENCE [LARGE SCALE GENOMIC DNA]</scope>
    <source>
        <strain evidence="8 9">RO10H11247</strain>
    </source>
</reference>
<evidence type="ECO:0000256" key="5">
    <source>
        <dbReference type="ARBA" id="ARBA00023136"/>
    </source>
</evidence>
<dbReference type="STRING" id="27349.A0A0L6URJ7"/>
<dbReference type="Proteomes" id="UP000037035">
    <property type="component" value="Unassembled WGS sequence"/>
</dbReference>
<keyword evidence="2" id="KW-0813">Transport</keyword>
<feature type="compositionally biased region" description="Polar residues" evidence="6">
    <location>
        <begin position="46"/>
        <end position="78"/>
    </location>
</feature>
<feature type="transmembrane region" description="Helical" evidence="7">
    <location>
        <begin position="608"/>
        <end position="627"/>
    </location>
</feature>
<dbReference type="GO" id="GO:0016020">
    <property type="term" value="C:membrane"/>
    <property type="evidence" value="ECO:0007669"/>
    <property type="project" value="UniProtKB-SubCell"/>
</dbReference>
<keyword evidence="3 7" id="KW-0812">Transmembrane</keyword>
<evidence type="ECO:0000256" key="7">
    <source>
        <dbReference type="SAM" id="Phobius"/>
    </source>
</evidence>
<gene>
    <name evidence="8" type="ORF">VP01_405g8</name>
</gene>
<evidence type="ECO:0000313" key="9">
    <source>
        <dbReference type="Proteomes" id="UP000037035"/>
    </source>
</evidence>
<evidence type="ECO:0000256" key="1">
    <source>
        <dbReference type="ARBA" id="ARBA00004141"/>
    </source>
</evidence>
<keyword evidence="5 7" id="KW-0472">Membrane</keyword>
<dbReference type="VEuPathDB" id="FungiDB:VP01_405g8"/>
<evidence type="ECO:0000256" key="4">
    <source>
        <dbReference type="ARBA" id="ARBA00022989"/>
    </source>
</evidence>
<accession>A0A0L6URJ7</accession>
<evidence type="ECO:0000256" key="2">
    <source>
        <dbReference type="ARBA" id="ARBA00022448"/>
    </source>
</evidence>
<dbReference type="GO" id="GO:0022857">
    <property type="term" value="F:transmembrane transporter activity"/>
    <property type="evidence" value="ECO:0007669"/>
    <property type="project" value="InterPro"/>
</dbReference>
<protein>
    <recommendedName>
        <fullName evidence="10">Amino acid permease/ SLC12A domain-containing protein</fullName>
    </recommendedName>
</protein>
<dbReference type="Pfam" id="PF13520">
    <property type="entry name" value="AA_permease_2"/>
    <property type="match status" value="1"/>
</dbReference>
<feature type="region of interest" description="Disordered" evidence="6">
    <location>
        <begin position="17"/>
        <end position="78"/>
    </location>
</feature>
<feature type="compositionally biased region" description="Low complexity" evidence="6">
    <location>
        <begin position="18"/>
        <end position="28"/>
    </location>
</feature>
<feature type="transmembrane region" description="Helical" evidence="7">
    <location>
        <begin position="536"/>
        <end position="556"/>
    </location>
</feature>
<comment type="caution">
    <text evidence="8">The sequence shown here is derived from an EMBL/GenBank/DDBJ whole genome shotgun (WGS) entry which is preliminary data.</text>
</comment>
<dbReference type="OrthoDB" id="10054429at2759"/>
<dbReference type="EMBL" id="LAVV01009124">
    <property type="protein sequence ID" value="KNZ51178.1"/>
    <property type="molecule type" value="Genomic_DNA"/>
</dbReference>
<dbReference type="Gene3D" id="1.20.1740.10">
    <property type="entry name" value="Amino acid/polyamine transporter I"/>
    <property type="match status" value="2"/>
</dbReference>
<feature type="transmembrane region" description="Helical" evidence="7">
    <location>
        <begin position="457"/>
        <end position="485"/>
    </location>
</feature>
<evidence type="ECO:0000313" key="8">
    <source>
        <dbReference type="EMBL" id="KNZ51178.1"/>
    </source>
</evidence>
<feature type="transmembrane region" description="Helical" evidence="7">
    <location>
        <begin position="214"/>
        <end position="233"/>
    </location>
</feature>
<dbReference type="PANTHER" id="PTHR45649">
    <property type="entry name" value="AMINO-ACID PERMEASE BAT1"/>
    <property type="match status" value="1"/>
</dbReference>
<dbReference type="PANTHER" id="PTHR45649:SF26">
    <property type="entry name" value="OS04G0435100 PROTEIN"/>
    <property type="match status" value="1"/>
</dbReference>
<keyword evidence="4 7" id="KW-1133">Transmembrane helix</keyword>
<feature type="transmembrane region" description="Helical" evidence="7">
    <location>
        <begin position="267"/>
        <end position="289"/>
    </location>
</feature>
<feature type="transmembrane region" description="Helical" evidence="7">
    <location>
        <begin position="183"/>
        <end position="202"/>
    </location>
</feature>
<comment type="subcellular location">
    <subcellularLocation>
        <location evidence="1">Membrane</location>
        <topology evidence="1">Multi-pass membrane protein</topology>
    </subcellularLocation>
</comment>
<organism evidence="8 9">
    <name type="scientific">Puccinia sorghi</name>
    <dbReference type="NCBI Taxonomy" id="27349"/>
    <lineage>
        <taxon>Eukaryota</taxon>
        <taxon>Fungi</taxon>
        <taxon>Dikarya</taxon>
        <taxon>Basidiomycota</taxon>
        <taxon>Pucciniomycotina</taxon>
        <taxon>Pucciniomycetes</taxon>
        <taxon>Pucciniales</taxon>
        <taxon>Pucciniaceae</taxon>
        <taxon>Puccinia</taxon>
    </lineage>
</organism>
<evidence type="ECO:0000256" key="3">
    <source>
        <dbReference type="ARBA" id="ARBA00022692"/>
    </source>
</evidence>
<sequence length="721" mass="79887">MSVLAAVARFLPPYKATSAGGSSSYSQSDTAFTSGGHPERRDNDGQRSGTTDISGLTSPTAVESQDTTGKTLSSSRKNFSSASHCNRLVFNFLDGVTGFQNSKQSECEQSIGYTTTAQKPAPQVCFGSLLSGQWRAPWARNMNRSQKSIMSRGNESQLGPDPNTQERLELLGYRQELTRTWDFWSLFSLSFCNVAVLPGAFGSVSMCYALSGPIMVTVGMFITAILLACVNASFGEMASAYPVAGAMFSWTFKLARANPQIRDWARLISWVVGFLLFVTHLILQLHIGLDFGKGRVVSILSGTCNGRLSLLPPIYSENLYNIHYCIRSGLARHSSPKLINRAGFYLHHWPGIMYHSFAIPATLEDARICDDHASAFSLHCPVNYFQEAAELYQSFHFRPKQISIQEQGLESALLLVRGHVLACVCIGMAITPMRHKATGYPIIDAVFAHCPKPIAQFITISLVITTFIANVSQFLATSRFFWALARDKALPFSKVWRTVTPDRRPLRATFLMIALSMLFSILALDPGSLVVRTFGVANVHLVTTAYLTPLVLYVFSEKDVYNRDGSNVWTLGNLSRPITCISIAFLLSQFIIQSGPTAWPLTIKTFPFAPFVLIGAITISLVFWFLYGRSHYAGPIKSLTTWTLGYEVEIPKQAQAAQVRHEKPDNVDLPITLEPTPNRSAAELTYQRTEFELPQAFCTYDSRGSLWSATDSQRPEQSFFN</sequence>
<dbReference type="InterPro" id="IPR002293">
    <property type="entry name" value="AA/rel_permease1"/>
</dbReference>